<dbReference type="KEGG" id="ssof:SULC_1417"/>
<dbReference type="Proteomes" id="UP000033106">
    <property type="component" value="Chromosome"/>
</dbReference>
<evidence type="ECO:0000313" key="33">
    <source>
        <dbReference type="Proteomes" id="UP000278715"/>
    </source>
</evidence>
<dbReference type="InterPro" id="IPR014001">
    <property type="entry name" value="Helicase_ATP-bd"/>
</dbReference>
<dbReference type="Proteomes" id="UP000273194">
    <property type="component" value="Chromosome"/>
</dbReference>
<dbReference type="KEGG" id="ssol:SULB_1419"/>
<dbReference type="Proteomes" id="UP000076770">
    <property type="component" value="Chromosome i"/>
</dbReference>
<evidence type="ECO:0000313" key="22">
    <source>
        <dbReference type="EMBL" id="QPG50691.1"/>
    </source>
</evidence>
<dbReference type="Proteomes" id="UP000033085">
    <property type="component" value="Chromosome"/>
</dbReference>
<dbReference type="Gene3D" id="3.40.50.300">
    <property type="entry name" value="P-loop containing nucleotide triphosphate hydrolases"/>
    <property type="match status" value="2"/>
</dbReference>
<evidence type="ECO:0000313" key="14">
    <source>
        <dbReference type="EMBL" id="AKA79090.1"/>
    </source>
</evidence>
<evidence type="ECO:0000313" key="17">
    <source>
        <dbReference type="EMBL" id="AZF73411.1"/>
    </source>
</evidence>
<reference evidence="28 29" key="4">
    <citation type="journal article" date="2018" name="Proc. Natl. Acad. Sci. U.S.A.">
        <title>Nonmutational mechanism of inheritance in the Archaeon Sulfolobus solfataricus.</title>
        <authorList>
            <person name="Payne S."/>
            <person name="McCarthy S."/>
            <person name="Johnson T."/>
            <person name="North E."/>
            <person name="Blum P."/>
        </authorList>
    </citation>
    <scope>NUCLEOTIDE SEQUENCE [LARGE SCALE GENOMIC DNA]</scope>
    <source>
        <strain evidence="16 28">SARC-H</strain>
        <strain evidence="17 32">SARC-I</strain>
        <strain evidence="19 33">SARC-N</strain>
        <strain evidence="20 34">SARC-O</strain>
        <strain evidence="21 29">SUL120</strain>
        <strain evidence="15 30">SULG</strain>
        <strain evidence="18 31">SULM</strain>
    </source>
</reference>
<dbReference type="EMBL" id="CP011057">
    <property type="protein sequence ID" value="AKA79090.1"/>
    <property type="molecule type" value="Genomic_DNA"/>
</dbReference>
<dbReference type="EMBL" id="CP011056">
    <property type="protein sequence ID" value="AKA76397.1"/>
    <property type="molecule type" value="Genomic_DNA"/>
</dbReference>
<dbReference type="SMART" id="SM00490">
    <property type="entry name" value="HELICc"/>
    <property type="match status" value="1"/>
</dbReference>
<dbReference type="EMBL" id="CP033236">
    <property type="protein sequence ID" value="AZF70791.1"/>
    <property type="molecule type" value="Genomic_DNA"/>
</dbReference>
<dbReference type="Proteomes" id="UP000282269">
    <property type="component" value="Chromosome"/>
</dbReference>
<dbReference type="PROSITE" id="PS51192">
    <property type="entry name" value="HELICASE_ATP_BIND_1"/>
    <property type="match status" value="1"/>
</dbReference>
<evidence type="ECO:0000313" key="34">
    <source>
        <dbReference type="Proteomes" id="UP000282269"/>
    </source>
</evidence>
<gene>
    <name evidence="22" type="ORF">HFC64_13515</name>
    <name evidence="23" type="ORF">SSOP1_0377</name>
    <name evidence="14" type="ORF">SULA_1418</name>
    <name evidence="12" type="ORF">SULB_1419</name>
    <name evidence="13" type="ORF">SULC_1417</name>
    <name evidence="15" type="ORF">SULG_07050</name>
    <name evidence="16" type="ORF">SULH_07050</name>
    <name evidence="17" type="ORF">SULI_07050</name>
    <name evidence="18" type="ORF">SULM_07050</name>
    <name evidence="19" type="ORF">SULN_07050</name>
    <name evidence="20" type="ORF">SULO_07060</name>
    <name evidence="21" type="ORF">SULZ_07290</name>
</gene>
<evidence type="ECO:0000313" key="25">
    <source>
        <dbReference type="Proteomes" id="UP000033085"/>
    </source>
</evidence>
<dbReference type="GO" id="GO:0016887">
    <property type="term" value="F:ATP hydrolysis activity"/>
    <property type="evidence" value="ECO:0007669"/>
    <property type="project" value="TreeGrafter"/>
</dbReference>
<dbReference type="OrthoDB" id="33870at2157"/>
<dbReference type="PANTHER" id="PTHR47962:SF5">
    <property type="entry name" value="ATP-DEPENDENT HELICASE LHR-RELATED"/>
    <property type="match status" value="1"/>
</dbReference>
<proteinExistence type="inferred from homology"/>
<dbReference type="GO" id="GO:0006281">
    <property type="term" value="P:DNA repair"/>
    <property type="evidence" value="ECO:0007669"/>
    <property type="project" value="UniProtKB-KW"/>
</dbReference>
<dbReference type="EMBL" id="CP033240">
    <property type="protein sequence ID" value="AZF81249.1"/>
    <property type="molecule type" value="Genomic_DNA"/>
</dbReference>
<evidence type="ECO:0000313" key="23">
    <source>
        <dbReference type="EMBL" id="SAI83932.1"/>
    </source>
</evidence>
<dbReference type="Proteomes" id="UP000273443">
    <property type="component" value="Chromosome"/>
</dbReference>
<evidence type="ECO:0000256" key="1">
    <source>
        <dbReference type="ARBA" id="ARBA00022741"/>
    </source>
</evidence>
<dbReference type="InterPro" id="IPR052511">
    <property type="entry name" value="ATP-dep_Helicase"/>
</dbReference>
<dbReference type="EMBL" id="CP033237">
    <property type="protein sequence ID" value="AZF73411.1"/>
    <property type="molecule type" value="Genomic_DNA"/>
</dbReference>
<keyword evidence="5" id="KW-0067">ATP-binding</keyword>
<dbReference type="OMA" id="YARTQSF"/>
<organism evidence="14 26">
    <name type="scientific">Saccharolobus solfataricus</name>
    <name type="common">Sulfolobus solfataricus</name>
    <dbReference type="NCBI Taxonomy" id="2287"/>
    <lineage>
        <taxon>Archaea</taxon>
        <taxon>Thermoproteota</taxon>
        <taxon>Thermoprotei</taxon>
        <taxon>Sulfolobales</taxon>
        <taxon>Sulfolobaceae</taxon>
        <taxon>Saccharolobus</taxon>
    </lineage>
</organism>
<dbReference type="GO" id="GO:0140097">
    <property type="term" value="F:catalytic activity, acting on DNA"/>
    <property type="evidence" value="ECO:0007669"/>
    <property type="project" value="UniProtKB-ARBA"/>
</dbReference>
<dbReference type="InterPro" id="IPR017170">
    <property type="entry name" value="Lhr-like"/>
</dbReference>
<dbReference type="SUPFAM" id="SSF52540">
    <property type="entry name" value="P-loop containing nucleoside triphosphate hydrolases"/>
    <property type="match status" value="1"/>
</dbReference>
<dbReference type="Proteomes" id="UP000594632">
    <property type="component" value="Chromosome"/>
</dbReference>
<evidence type="ECO:0000313" key="18">
    <source>
        <dbReference type="EMBL" id="AZF76035.1"/>
    </source>
</evidence>
<evidence type="ECO:0000259" key="11">
    <source>
        <dbReference type="PROSITE" id="PS51194"/>
    </source>
</evidence>
<dbReference type="EMBL" id="CP033241">
    <property type="protein sequence ID" value="AZF83885.1"/>
    <property type="molecule type" value="Genomic_DNA"/>
</dbReference>
<dbReference type="EMBL" id="CP033239">
    <property type="protein sequence ID" value="AZF78646.1"/>
    <property type="molecule type" value="Genomic_DNA"/>
</dbReference>
<evidence type="ECO:0000313" key="16">
    <source>
        <dbReference type="EMBL" id="AZF70791.1"/>
    </source>
</evidence>
<keyword evidence="8" id="KW-0413">Isomerase</keyword>
<dbReference type="EMBL" id="CP050869">
    <property type="protein sequence ID" value="QPG50691.1"/>
    <property type="molecule type" value="Genomic_DNA"/>
</dbReference>
<dbReference type="EMBL" id="CP033238">
    <property type="protein sequence ID" value="AZF76035.1"/>
    <property type="molecule type" value="Genomic_DNA"/>
</dbReference>
<reference evidence="23" key="3">
    <citation type="submission" date="2016-04" db="EMBL/GenBank/DDBJ databases">
        <authorList>
            <person name="Evans L.H."/>
            <person name="Alamgir A."/>
            <person name="Owens N."/>
            <person name="Weber N.D."/>
            <person name="Virtaneva K."/>
            <person name="Barbian K."/>
            <person name="Babar A."/>
            <person name="Rosenke K."/>
        </authorList>
    </citation>
    <scope>NUCLEOTIDE SEQUENCE</scope>
    <source>
        <strain evidence="23">P1</strain>
    </source>
</reference>
<dbReference type="GeneID" id="1455533"/>
<dbReference type="Proteomes" id="UP000278715">
    <property type="component" value="Chromosome"/>
</dbReference>
<dbReference type="Proteomes" id="UP000033057">
    <property type="component" value="Chromosome"/>
</dbReference>
<accession>A0A0E3MFW8</accession>
<dbReference type="Proteomes" id="UP000267993">
    <property type="component" value="Chromosome"/>
</dbReference>
<dbReference type="GO" id="GO:0004386">
    <property type="term" value="F:helicase activity"/>
    <property type="evidence" value="ECO:0007669"/>
    <property type="project" value="UniProtKB-KW"/>
</dbReference>
<evidence type="ECO:0000313" key="28">
    <source>
        <dbReference type="Proteomes" id="UP000267993"/>
    </source>
</evidence>
<dbReference type="Pfam" id="PF08494">
    <property type="entry name" value="DEAD_assoc"/>
    <property type="match status" value="1"/>
</dbReference>
<dbReference type="Proteomes" id="UP000275843">
    <property type="component" value="Chromosome"/>
</dbReference>
<evidence type="ECO:0000313" key="30">
    <source>
        <dbReference type="Proteomes" id="UP000273194"/>
    </source>
</evidence>
<reference evidence="27" key="2">
    <citation type="submission" date="2016-04" db="EMBL/GenBank/DDBJ databases">
        <authorList>
            <person name="Shah S.A."/>
            <person name="Garrett R.A."/>
        </authorList>
    </citation>
    <scope>NUCLEOTIDE SEQUENCE [LARGE SCALE GENOMIC DNA]</scope>
    <source>
        <strain evidence="27">ATCC 35091 / DSM 1616 / JCM 8930 / NBRC 15331 / P1</strain>
    </source>
</reference>
<dbReference type="EMBL" id="LT549890">
    <property type="protein sequence ID" value="SAI83932.1"/>
    <property type="molecule type" value="Genomic_DNA"/>
</dbReference>
<reference evidence="14" key="5">
    <citation type="submission" date="2018-10" db="EMBL/GenBank/DDBJ databases">
        <authorList>
            <person name="McCarthy S."/>
            <person name="Gradnigo J."/>
            <person name="Johnson T."/>
            <person name="Payne S."/>
            <person name="Lipzen A."/>
            <person name="Schackwitz W."/>
            <person name="Martin J."/>
            <person name="Moriyama E."/>
            <person name="Blum P."/>
        </authorList>
    </citation>
    <scope>NUCLEOTIDE SEQUENCE</scope>
    <source>
        <strain evidence="12">SARC-B</strain>
        <strain evidence="13">SARC-C</strain>
        <strain evidence="14">SULA</strain>
    </source>
</reference>
<feature type="domain" description="Helicase ATP-binding" evidence="10">
    <location>
        <begin position="28"/>
        <end position="206"/>
    </location>
</feature>
<protein>
    <submittedName>
        <fullName evidence="14 23">Helicase</fullName>
    </submittedName>
</protein>
<evidence type="ECO:0000313" key="32">
    <source>
        <dbReference type="Proteomes" id="UP000275843"/>
    </source>
</evidence>
<evidence type="ECO:0000313" key="12">
    <source>
        <dbReference type="EMBL" id="AKA73700.1"/>
    </source>
</evidence>
<evidence type="ECO:0000256" key="4">
    <source>
        <dbReference type="ARBA" id="ARBA00022806"/>
    </source>
</evidence>
<keyword evidence="6" id="KW-0238">DNA-binding</keyword>
<evidence type="ECO:0000256" key="6">
    <source>
        <dbReference type="ARBA" id="ARBA00023125"/>
    </source>
</evidence>
<keyword evidence="7" id="KW-0234">DNA repair</keyword>
<keyword evidence="4 14" id="KW-0347">Helicase</keyword>
<evidence type="ECO:0000313" key="19">
    <source>
        <dbReference type="EMBL" id="AZF78646.1"/>
    </source>
</evidence>
<dbReference type="InterPro" id="IPR001650">
    <property type="entry name" value="Helicase_C-like"/>
</dbReference>
<feature type="domain" description="Helicase C-terminal" evidence="11">
    <location>
        <begin position="244"/>
        <end position="393"/>
    </location>
</feature>
<dbReference type="EMBL" id="CP033235">
    <property type="protein sequence ID" value="AZF68171.1"/>
    <property type="molecule type" value="Genomic_DNA"/>
</dbReference>
<dbReference type="KEGG" id="ssoa:SULA_1418"/>
<dbReference type="InterPro" id="IPR013701">
    <property type="entry name" value="Lhr-like_DEAD/DEAH_assoc"/>
</dbReference>
<dbReference type="PROSITE" id="PS51194">
    <property type="entry name" value="HELICASE_CTER"/>
    <property type="match status" value="1"/>
</dbReference>
<reference evidence="22 35" key="6">
    <citation type="journal article" date="2020" name="Nat. Commun.">
        <title>The structures of two archaeal type IV pili illuminate evolutionary relationships.</title>
        <authorList>
            <person name="Wang F."/>
            <person name="Baquero D.P."/>
            <person name="Su Z."/>
            <person name="Beltran L.C."/>
            <person name="Prangishvili D."/>
            <person name="Krupovic M."/>
            <person name="Egelman E.H."/>
        </authorList>
    </citation>
    <scope>NUCLEOTIDE SEQUENCE [LARGE SCALE GENOMIC DNA]</scope>
    <source>
        <strain evidence="22 35">POZ149</strain>
    </source>
</reference>
<evidence type="ECO:0000313" key="21">
    <source>
        <dbReference type="EMBL" id="AZF83885.1"/>
    </source>
</evidence>
<evidence type="ECO:0000313" key="35">
    <source>
        <dbReference type="Proteomes" id="UP000594632"/>
    </source>
</evidence>
<dbReference type="InterPro" id="IPR027417">
    <property type="entry name" value="P-loop_NTPase"/>
</dbReference>
<evidence type="ECO:0000313" key="20">
    <source>
        <dbReference type="EMBL" id="AZF81249.1"/>
    </source>
</evidence>
<dbReference type="EMBL" id="CP011055">
    <property type="protein sequence ID" value="AKA73700.1"/>
    <property type="molecule type" value="Genomic_DNA"/>
</dbReference>
<evidence type="ECO:0000313" key="29">
    <source>
        <dbReference type="Proteomes" id="UP000269431"/>
    </source>
</evidence>
<evidence type="ECO:0000313" key="24">
    <source>
        <dbReference type="Proteomes" id="UP000033057"/>
    </source>
</evidence>
<evidence type="ECO:0000256" key="5">
    <source>
        <dbReference type="ARBA" id="ARBA00022840"/>
    </source>
</evidence>
<evidence type="ECO:0000256" key="7">
    <source>
        <dbReference type="ARBA" id="ARBA00023204"/>
    </source>
</evidence>
<dbReference type="Pfam" id="PF19306">
    <property type="entry name" value="WHD_Lhr"/>
    <property type="match status" value="1"/>
</dbReference>
<dbReference type="RefSeq" id="WP_009988799.1">
    <property type="nucleotide sequence ID" value="NZ_CP011055.2"/>
</dbReference>
<dbReference type="GO" id="GO:0003677">
    <property type="term" value="F:DNA binding"/>
    <property type="evidence" value="ECO:0007669"/>
    <property type="project" value="UniProtKB-KW"/>
</dbReference>
<dbReference type="PANTHER" id="PTHR47962">
    <property type="entry name" value="ATP-DEPENDENT HELICASE LHR-RELATED-RELATED"/>
    <property type="match status" value="1"/>
</dbReference>
<dbReference type="PATRIC" id="fig|2287.6.peg.1462"/>
<name>A0A0E3MFW8_SACSO</name>
<dbReference type="GeneID" id="44129375"/>
<comment type="similarity">
    <text evidence="9">Belongs to the Lhr helicase family. Lhr-Core subfamily.</text>
</comment>
<dbReference type="AlphaFoldDB" id="A0A0E3MFW8"/>
<evidence type="ECO:0000313" key="15">
    <source>
        <dbReference type="EMBL" id="AZF68171.1"/>
    </source>
</evidence>
<dbReference type="Pfam" id="PF00271">
    <property type="entry name" value="Helicase_C"/>
    <property type="match status" value="1"/>
</dbReference>
<dbReference type="InterPro" id="IPR011545">
    <property type="entry name" value="DEAD/DEAH_box_helicase_dom"/>
</dbReference>
<evidence type="ECO:0000313" key="26">
    <source>
        <dbReference type="Proteomes" id="UP000033106"/>
    </source>
</evidence>
<dbReference type="Proteomes" id="UP000269431">
    <property type="component" value="Chromosome"/>
</dbReference>
<dbReference type="SMART" id="SM00487">
    <property type="entry name" value="DEXDc"/>
    <property type="match status" value="1"/>
</dbReference>
<evidence type="ECO:0000256" key="9">
    <source>
        <dbReference type="ARBA" id="ARBA00093467"/>
    </source>
</evidence>
<evidence type="ECO:0000256" key="3">
    <source>
        <dbReference type="ARBA" id="ARBA00022801"/>
    </source>
</evidence>
<dbReference type="PIRSF" id="PIRSF037307">
    <property type="entry name" value="Lhr-like_helic_prd"/>
    <property type="match status" value="1"/>
</dbReference>
<reference evidence="24 25" key="1">
    <citation type="journal article" date="2015" name="Genome Announc.">
        <title>Complete Genome Sequence of Sulfolobus solfataricus Strain 98/2 and Evolved Derivatives.</title>
        <authorList>
            <person name="McCarthy S."/>
            <person name="Gradnigo J."/>
            <person name="Johnson T."/>
            <person name="Payne S."/>
            <person name="Lipzen A."/>
            <person name="Martin J."/>
            <person name="Schackwitz W."/>
            <person name="Moriyama E."/>
            <person name="Blum P."/>
        </authorList>
    </citation>
    <scope>NUCLEOTIDE SEQUENCE [LARGE SCALE GENOMIC DNA]</scope>
    <source>
        <strain evidence="24">98/2 SULC</strain>
        <strain evidence="12">SARC-B</strain>
        <strain evidence="13">SARC-C</strain>
        <strain evidence="14 26">SULA</strain>
        <strain evidence="25">SULB</strain>
    </source>
</reference>
<evidence type="ECO:0000313" key="13">
    <source>
        <dbReference type="EMBL" id="AKA76397.1"/>
    </source>
</evidence>
<sequence length="913" mass="104862">MINVTNEFLVRLKKLGYEDLTPIQKIAIPKVLSGKNVLIIAPTGYGKTEAAILPIFYTIFKDKPEKISTLYITPLRALNRDLELRLRRLGEAFNISVNVRHGDSSQKERKEILDNPPDVLLVTPETLLYLVLNDTFRKYFTNLKWIIIDELQEMLDEKRGIELSVLIQRIKKIATRNKIQLIGISATIGDVEIAKRYLDREGEVEIANINAIKDIKVDLILPKVEKKDADLAVKLGLRPDTIARLEKLNEIIKNNKPIIIFTNTRETSEFIANQLMSNYSLKIASHHGSLSREIRIKTENDFKNGNIDAIVATSSLELGIDIGRINLVVQYMSPRQVIRLIQRVGRSGHKIGRTSIGYVIPSEDLFDILECRAIIEALYSGYLEKPLFEENPLDVAAHEIAGMVLEGYKNPKEMMEILRNSFYFENFTDEMFENVIELLESAKIVKRREDGSLFPSRRIWKYYYTTNMIPDSIRSYIVIDHATNMKIGTLDEDFVVTLDEDSVFILGSRLWKVVSIENDRIFVERAELKNGILPSWFGESIPVEKEIARKVYEYIYAVEKEKRETEDNSLAEVVREYMKRGYPELRPDLILVEIVKNNLIIVHSPFGSRGNNTLGAIISVMLDVEKQTKTTYRADPYHIAISSVLPITKNDMEKIVSTLNSTPIDRIIEILKKGIKESPQFKWKLLVEIKRFGMIDPEKEITLTSSIIKAYGDTIIGEEAVKELLVKNYDVEIIKELKNYNWKIVEVYEASPLAKQFLDKILNYTSFDKEEKPLMIEIFKKRLENKELKLICLSCGWEGKYSIINSPSKCPKCSSIFLTATNPDDSDSVKIVRKAIKGEKLTSKERRQLEDLKRVASFFPDYGKYSLIALATNGVGPSNLGKVLSKLNEGENEFYMALIDEEKRFIRTRKYWH</sequence>
<keyword evidence="1" id="KW-0547">Nucleotide-binding</keyword>
<keyword evidence="3" id="KW-0378">Hydrolase</keyword>
<evidence type="ECO:0000256" key="8">
    <source>
        <dbReference type="ARBA" id="ARBA00023235"/>
    </source>
</evidence>
<dbReference type="InterPro" id="IPR045628">
    <property type="entry name" value="Lhr_WH_dom"/>
</dbReference>
<evidence type="ECO:0000259" key="10">
    <source>
        <dbReference type="PROSITE" id="PS51192"/>
    </source>
</evidence>
<evidence type="ECO:0000313" key="27">
    <source>
        <dbReference type="Proteomes" id="UP000076770"/>
    </source>
</evidence>
<keyword evidence="2" id="KW-0227">DNA damage</keyword>
<evidence type="ECO:0000313" key="31">
    <source>
        <dbReference type="Proteomes" id="UP000273443"/>
    </source>
</evidence>
<dbReference type="Pfam" id="PF00270">
    <property type="entry name" value="DEAD"/>
    <property type="match status" value="1"/>
</dbReference>
<evidence type="ECO:0000256" key="2">
    <source>
        <dbReference type="ARBA" id="ARBA00022763"/>
    </source>
</evidence>
<dbReference type="GO" id="GO:0005524">
    <property type="term" value="F:ATP binding"/>
    <property type="evidence" value="ECO:0007669"/>
    <property type="project" value="UniProtKB-KW"/>
</dbReference>